<evidence type="ECO:0000313" key="2">
    <source>
        <dbReference type="EMBL" id="ENN73699.1"/>
    </source>
</evidence>
<name>N6T0S9_DENPD</name>
<protein>
    <submittedName>
        <fullName evidence="2">Uncharacterized protein</fullName>
    </submittedName>
</protein>
<proteinExistence type="predicted"/>
<keyword evidence="1" id="KW-0732">Signal</keyword>
<dbReference type="HOGENOM" id="CLU_1295570_0_0_1"/>
<organism evidence="2">
    <name type="scientific">Dendroctonus ponderosae</name>
    <name type="common">Mountain pine beetle</name>
    <dbReference type="NCBI Taxonomy" id="77166"/>
    <lineage>
        <taxon>Eukaryota</taxon>
        <taxon>Metazoa</taxon>
        <taxon>Ecdysozoa</taxon>
        <taxon>Arthropoda</taxon>
        <taxon>Hexapoda</taxon>
        <taxon>Insecta</taxon>
        <taxon>Pterygota</taxon>
        <taxon>Neoptera</taxon>
        <taxon>Endopterygota</taxon>
        <taxon>Coleoptera</taxon>
        <taxon>Polyphaga</taxon>
        <taxon>Cucujiformia</taxon>
        <taxon>Curculionidae</taxon>
        <taxon>Scolytinae</taxon>
        <taxon>Dendroctonus</taxon>
    </lineage>
</organism>
<accession>N6T0S9</accession>
<dbReference type="GO" id="GO:0005549">
    <property type="term" value="F:odorant binding"/>
    <property type="evidence" value="ECO:0007669"/>
    <property type="project" value="InterPro"/>
</dbReference>
<dbReference type="SMART" id="SM00708">
    <property type="entry name" value="PhBP"/>
    <property type="match status" value="1"/>
</dbReference>
<feature type="non-terminal residue" evidence="2">
    <location>
        <position position="1"/>
    </location>
</feature>
<dbReference type="InterPro" id="IPR036728">
    <property type="entry name" value="PBP_GOBP_sf"/>
</dbReference>
<dbReference type="GO" id="GO:0005615">
    <property type="term" value="C:extracellular space"/>
    <property type="evidence" value="ECO:0007669"/>
    <property type="project" value="TreeGrafter"/>
</dbReference>
<sequence length="213" mass="23895">MPNIQIITHKKNDEPTFNRFAYLKANFPIGTQLHNTSPRICILTMKLLIFASILVCASALDQAWRDHMKEKLTEFGLECAESEQATSEDIEALHNHKPPVTHAGRCVIFCVSKKLNLMNADGTLNVTPQSDWIEKVKETDSEAFEKMKTVYHHCADTVEVEADACDTSLSYAHCIKEEGHKLDQSLVELMQAKIQEYGMSCSAQENASEGTFS</sequence>
<dbReference type="Pfam" id="PF01395">
    <property type="entry name" value="PBP_GOBP"/>
    <property type="match status" value="1"/>
</dbReference>
<dbReference type="PANTHER" id="PTHR11857">
    <property type="entry name" value="ODORANT BINDING PROTEIN-RELATED"/>
    <property type="match status" value="1"/>
</dbReference>
<dbReference type="SUPFAM" id="SSF47565">
    <property type="entry name" value="Insect pheromone/odorant-binding proteins"/>
    <property type="match status" value="1"/>
</dbReference>
<dbReference type="GO" id="GO:0007608">
    <property type="term" value="P:sensory perception of smell"/>
    <property type="evidence" value="ECO:0007669"/>
    <property type="project" value="TreeGrafter"/>
</dbReference>
<dbReference type="PANTHER" id="PTHR11857:SF42">
    <property type="entry name" value="GENERAL ODORANT-BINDING PROTEIN 19D-RELATED"/>
    <property type="match status" value="1"/>
</dbReference>
<dbReference type="OrthoDB" id="6595846at2759"/>
<dbReference type="Gene3D" id="1.10.238.20">
    <property type="entry name" value="Pheromone/general odorant binding protein domain"/>
    <property type="match status" value="1"/>
</dbReference>
<reference evidence="2" key="1">
    <citation type="journal article" date="2013" name="Genome Biol.">
        <title>Draft genome of the mountain pine beetle, Dendroctonus ponderosae Hopkins, a major forest pest.</title>
        <authorList>
            <person name="Keeling C.I."/>
            <person name="Yuen M.M."/>
            <person name="Liao N.Y."/>
            <person name="Docking T.R."/>
            <person name="Chan S.K."/>
            <person name="Taylor G.A."/>
            <person name="Palmquist D.L."/>
            <person name="Jackman S.D."/>
            <person name="Nguyen A."/>
            <person name="Li M."/>
            <person name="Henderson H."/>
            <person name="Janes J.K."/>
            <person name="Zhao Y."/>
            <person name="Pandoh P."/>
            <person name="Moore R."/>
            <person name="Sperling F.A."/>
            <person name="Huber D.P."/>
            <person name="Birol I."/>
            <person name="Jones S.J."/>
            <person name="Bohlmann J."/>
        </authorList>
    </citation>
    <scope>NUCLEOTIDE SEQUENCE</scope>
</reference>
<dbReference type="InterPro" id="IPR006170">
    <property type="entry name" value="PBP/GOBP"/>
</dbReference>
<evidence type="ECO:0000256" key="1">
    <source>
        <dbReference type="ARBA" id="ARBA00022729"/>
    </source>
</evidence>
<gene>
    <name evidence="2" type="ORF">YQE_09696</name>
</gene>
<dbReference type="OMA" id="NTSPRIC"/>
<dbReference type="CDD" id="cd23992">
    <property type="entry name" value="PBP_GOBP"/>
    <property type="match status" value="1"/>
</dbReference>
<dbReference type="EMBL" id="KB741146">
    <property type="protein sequence ID" value="ENN73699.1"/>
    <property type="molecule type" value="Genomic_DNA"/>
</dbReference>
<dbReference type="AlphaFoldDB" id="N6T0S9"/>